<dbReference type="Gene3D" id="2.60.200.20">
    <property type="match status" value="1"/>
</dbReference>
<evidence type="ECO:0000256" key="1">
    <source>
        <dbReference type="SAM" id="MobiDB-lite"/>
    </source>
</evidence>
<evidence type="ECO:0000256" key="2">
    <source>
        <dbReference type="SAM" id="Phobius"/>
    </source>
</evidence>
<name>A0ABT6IQH5_9GAMM</name>
<gene>
    <name evidence="4" type="ORF">CUR83_03180</name>
</gene>
<keyword evidence="5" id="KW-1185">Reference proteome</keyword>
<protein>
    <submittedName>
        <fullName evidence="4">Peptide-binding protein</fullName>
    </submittedName>
</protein>
<dbReference type="EMBL" id="PGFT01000001">
    <property type="protein sequence ID" value="MDH4904085.1"/>
    <property type="molecule type" value="Genomic_DNA"/>
</dbReference>
<feature type="compositionally biased region" description="Low complexity" evidence="1">
    <location>
        <begin position="243"/>
        <end position="271"/>
    </location>
</feature>
<evidence type="ECO:0000313" key="5">
    <source>
        <dbReference type="Proteomes" id="UP001243298"/>
    </source>
</evidence>
<dbReference type="CDD" id="cd00060">
    <property type="entry name" value="FHA"/>
    <property type="match status" value="1"/>
</dbReference>
<feature type="domain" description="FHA" evidence="3">
    <location>
        <begin position="37"/>
        <end position="86"/>
    </location>
</feature>
<evidence type="ECO:0000313" key="4">
    <source>
        <dbReference type="EMBL" id="MDH4904085.1"/>
    </source>
</evidence>
<evidence type="ECO:0000259" key="3">
    <source>
        <dbReference type="PROSITE" id="PS50006"/>
    </source>
</evidence>
<keyword evidence="2" id="KW-0812">Transmembrane</keyword>
<feature type="compositionally biased region" description="Basic and acidic residues" evidence="1">
    <location>
        <begin position="301"/>
        <end position="314"/>
    </location>
</feature>
<dbReference type="InterPro" id="IPR008984">
    <property type="entry name" value="SMAD_FHA_dom_sf"/>
</dbReference>
<dbReference type="PROSITE" id="PS50006">
    <property type="entry name" value="FHA_DOMAIN"/>
    <property type="match status" value="1"/>
</dbReference>
<feature type="compositionally biased region" description="Polar residues" evidence="1">
    <location>
        <begin position="347"/>
        <end position="357"/>
    </location>
</feature>
<keyword evidence="2" id="KW-1133">Transmembrane helix</keyword>
<dbReference type="SMART" id="SM00240">
    <property type="entry name" value="FHA"/>
    <property type="match status" value="1"/>
</dbReference>
<dbReference type="InterPro" id="IPR000253">
    <property type="entry name" value="FHA_dom"/>
</dbReference>
<reference evidence="4 5" key="1">
    <citation type="submission" date="2017-11" db="EMBL/GenBank/DDBJ databases">
        <title>Whole genome sequencing of Psychrobacter pocilloporae S6-60T(=JCM 31058T=LMG 29157T).</title>
        <authorList>
            <person name="Das S.K."/>
        </authorList>
    </citation>
    <scope>NUCLEOTIDE SEQUENCE [LARGE SCALE GENOMIC DNA]</scope>
    <source>
        <strain evidence="4 5">S6-60</strain>
    </source>
</reference>
<dbReference type="SUPFAM" id="SSF49879">
    <property type="entry name" value="SMAD/FHA domain"/>
    <property type="match status" value="1"/>
</dbReference>
<comment type="caution">
    <text evidence="4">The sequence shown here is derived from an EMBL/GenBank/DDBJ whole genome shotgun (WGS) entry which is preliminary data.</text>
</comment>
<dbReference type="Pfam" id="PF00498">
    <property type="entry name" value="FHA"/>
    <property type="match status" value="1"/>
</dbReference>
<keyword evidence="2" id="KW-0472">Membrane</keyword>
<accession>A0ABT6IQH5</accession>
<organism evidence="4 5">
    <name type="scientific">Psychrobacter pocilloporae</name>
    <dbReference type="NCBI Taxonomy" id="1775882"/>
    <lineage>
        <taxon>Bacteria</taxon>
        <taxon>Pseudomonadati</taxon>
        <taxon>Pseudomonadota</taxon>
        <taxon>Gammaproteobacteria</taxon>
        <taxon>Moraxellales</taxon>
        <taxon>Moraxellaceae</taxon>
        <taxon>Psychrobacter</taxon>
    </lineage>
</organism>
<dbReference type="Proteomes" id="UP001243298">
    <property type="component" value="Unassembled WGS sequence"/>
</dbReference>
<feature type="region of interest" description="Disordered" evidence="1">
    <location>
        <begin position="225"/>
        <end position="357"/>
    </location>
</feature>
<feature type="transmembrane region" description="Helical" evidence="2">
    <location>
        <begin position="374"/>
        <end position="392"/>
    </location>
</feature>
<dbReference type="RefSeq" id="WP_284719062.1">
    <property type="nucleotide sequence ID" value="NZ_PGFT01000001.1"/>
</dbReference>
<proteinExistence type="predicted"/>
<sequence>MTDNTDSVSTAAQASTWQLNALTEALGDLTLTVEDSLSVGRGGDNDVVLGSKQVSRNHAILSILDGQLYVKDLDSSNGTFINDRRIAGNESNLLQAEDTLGFASFSFQVQAPVAATADGTLEPVIKDDTVSSVSDETAPAETTENLHDEYIIEEHIVSEPIVKQTNIEEILPTAEDAESPSVDTTSNTVVDSASAPVVDRAEVAEPAPQEPVVKETGIEDVLSAAQSATPASIETAPEESEPVSETPVSETPVSAATESTVTESEAVTTAEPLTPTVSTDDEPSVSQPTVSEEPVVNEKPVVSEEHDKTTKTELQEEADPDVLKAKQAATAQFSGTANLGRDHDLGTQGNNAMDQEISNPAHTGQVEKKSSGGWFIWVFAVILIIGLALWLFNMGVM</sequence>